<dbReference type="EMBL" id="QRYQ01000001">
    <property type="protein sequence ID" value="RGU94025.1"/>
    <property type="molecule type" value="Genomic_DNA"/>
</dbReference>
<gene>
    <name evidence="1" type="ORF">DWW32_00490</name>
</gene>
<sequence length="155" mass="18544">MSKTDYEEYVDVQVDALIKKLEMFKIYERKFKSLDGILKDLEVRKKEFSDPKSPSFEQRLDSKKNKDITNEVLVKFISKEKTLEDDKNLIFGKMREIETIIDLIPDDDIRLYMKRHYVNGESFEKLSGEKFCSRMKMYYAMKKELKKLIMGDLNK</sequence>
<name>A0A395WBZ3_9FIRM</name>
<organism evidence="1 2">
    <name type="scientific">Holdemanella biformis</name>
    <dbReference type="NCBI Taxonomy" id="1735"/>
    <lineage>
        <taxon>Bacteria</taxon>
        <taxon>Bacillati</taxon>
        <taxon>Bacillota</taxon>
        <taxon>Erysipelotrichia</taxon>
        <taxon>Erysipelotrichales</taxon>
        <taxon>Erysipelotrichaceae</taxon>
        <taxon>Holdemanella</taxon>
    </lineage>
</organism>
<dbReference type="RefSeq" id="WP_118324229.1">
    <property type="nucleotide sequence ID" value="NZ_QRYQ01000001.1"/>
</dbReference>
<evidence type="ECO:0000313" key="1">
    <source>
        <dbReference type="EMBL" id="RGU94025.1"/>
    </source>
</evidence>
<reference evidence="1 2" key="1">
    <citation type="submission" date="2018-08" db="EMBL/GenBank/DDBJ databases">
        <title>A genome reference for cultivated species of the human gut microbiota.</title>
        <authorList>
            <person name="Zou Y."/>
            <person name="Xue W."/>
            <person name="Luo G."/>
        </authorList>
    </citation>
    <scope>NUCLEOTIDE SEQUENCE [LARGE SCALE GENOMIC DNA]</scope>
    <source>
        <strain evidence="1 2">AF15-20</strain>
    </source>
</reference>
<dbReference type="AlphaFoldDB" id="A0A395WBZ3"/>
<evidence type="ECO:0000313" key="2">
    <source>
        <dbReference type="Proteomes" id="UP000265489"/>
    </source>
</evidence>
<protein>
    <recommendedName>
        <fullName evidence="3">DUF1492 domain-containing protein</fullName>
    </recommendedName>
</protein>
<dbReference type="Proteomes" id="UP000265489">
    <property type="component" value="Unassembled WGS sequence"/>
</dbReference>
<evidence type="ECO:0008006" key="3">
    <source>
        <dbReference type="Google" id="ProtNLM"/>
    </source>
</evidence>
<proteinExistence type="predicted"/>
<accession>A0A395WBZ3</accession>
<comment type="caution">
    <text evidence="1">The sequence shown here is derived from an EMBL/GenBank/DDBJ whole genome shotgun (WGS) entry which is preliminary data.</text>
</comment>